<evidence type="ECO:0000313" key="2">
    <source>
        <dbReference type="Proteomes" id="UP001163726"/>
    </source>
</evidence>
<keyword evidence="2" id="KW-1185">Reference proteome</keyword>
<dbReference type="Pfam" id="PF13469">
    <property type="entry name" value="Sulfotransfer_3"/>
    <property type="match status" value="1"/>
</dbReference>
<accession>A0ABY7AMB3</accession>
<proteinExistence type="predicted"/>
<evidence type="ECO:0000313" key="1">
    <source>
        <dbReference type="EMBL" id="WAJ70700.1"/>
    </source>
</evidence>
<protein>
    <submittedName>
        <fullName evidence="1">Sulfotransferase</fullName>
    </submittedName>
</protein>
<dbReference type="EMBL" id="CP109965">
    <property type="protein sequence ID" value="WAJ70700.1"/>
    <property type="molecule type" value="Genomic_DNA"/>
</dbReference>
<sequence>MKQIHIVGTGPRTGTTLLAEAMSTCFNIDLSTEHEDNLFFRPKKHADILLTKHPADLFVIWPSLIVDPELYVICLIRDPRDSVVSRHNKNKTVYWSTLRYWQYFYPQVQKYQKHPRFIPVIYEDFVKKPDEIQRQIQSQIPCLQSNHLFSEYHLHANPSEESKKALKEFRPIDAKGIGNWQNHLPRIKQQIQLHGDITPSLIDLGYEPDNSWLSQLDTVEAYQGSSHVEEYFSHAEIKSRTKFKYKEALKRFLASKKIIDRLV</sequence>
<dbReference type="SUPFAM" id="SSF52540">
    <property type="entry name" value="P-loop containing nucleoside triphosphate hydrolases"/>
    <property type="match status" value="1"/>
</dbReference>
<dbReference type="Proteomes" id="UP001163726">
    <property type="component" value="Chromosome"/>
</dbReference>
<dbReference type="RefSeq" id="WP_268075049.1">
    <property type="nucleotide sequence ID" value="NZ_CP109965.1"/>
</dbReference>
<reference evidence="1" key="1">
    <citation type="submission" date="2022-10" db="EMBL/GenBank/DDBJ databases">
        <title>Catenovulum adriacola sp. nov. isolated in the Harbour of Susak.</title>
        <authorList>
            <person name="Schoch T."/>
            <person name="Reich S.J."/>
            <person name="Stoeferle S."/>
            <person name="Flaiz M."/>
            <person name="Kazda M."/>
            <person name="Riedel C.U."/>
            <person name="Duerre P."/>
        </authorList>
    </citation>
    <scope>NUCLEOTIDE SEQUENCE</scope>
    <source>
        <strain evidence="1">TS8</strain>
    </source>
</reference>
<dbReference type="InterPro" id="IPR027417">
    <property type="entry name" value="P-loop_NTPase"/>
</dbReference>
<dbReference type="Gene3D" id="3.40.50.300">
    <property type="entry name" value="P-loop containing nucleotide triphosphate hydrolases"/>
    <property type="match status" value="1"/>
</dbReference>
<organism evidence="1 2">
    <name type="scientific">Catenovulum adriaticum</name>
    <dbReference type="NCBI Taxonomy" id="2984846"/>
    <lineage>
        <taxon>Bacteria</taxon>
        <taxon>Pseudomonadati</taxon>
        <taxon>Pseudomonadota</taxon>
        <taxon>Gammaproteobacteria</taxon>
        <taxon>Alteromonadales</taxon>
        <taxon>Alteromonadaceae</taxon>
        <taxon>Catenovulum</taxon>
    </lineage>
</organism>
<gene>
    <name evidence="1" type="ORF">OLW01_02475</name>
</gene>
<name>A0ABY7AMB3_9ALTE</name>